<evidence type="ECO:0000313" key="1">
    <source>
        <dbReference type="EMBL" id="GID54410.1"/>
    </source>
</evidence>
<dbReference type="InterPro" id="IPR029063">
    <property type="entry name" value="SAM-dependent_MTases_sf"/>
</dbReference>
<dbReference type="Pfam" id="PF04672">
    <property type="entry name" value="Methyltransf_19"/>
    <property type="match status" value="1"/>
</dbReference>
<dbReference type="PIRSF" id="PIRSF017393">
    <property type="entry name" value="MTase_SAV2177"/>
    <property type="match status" value="1"/>
</dbReference>
<gene>
    <name evidence="1" type="ORF">Aco03nite_028140</name>
</gene>
<protein>
    <recommendedName>
        <fullName evidence="3">S-adenosyl methyltransferase</fullName>
    </recommendedName>
</protein>
<evidence type="ECO:0008006" key="3">
    <source>
        <dbReference type="Google" id="ProtNLM"/>
    </source>
</evidence>
<reference evidence="1 2" key="1">
    <citation type="submission" date="2021-01" db="EMBL/GenBank/DDBJ databases">
        <title>Whole genome shotgun sequence of Actinoplanes couchii NBRC 106145.</title>
        <authorList>
            <person name="Komaki H."/>
            <person name="Tamura T."/>
        </authorList>
    </citation>
    <scope>NUCLEOTIDE SEQUENCE [LARGE SCALE GENOMIC DNA]</scope>
    <source>
        <strain evidence="1 2">NBRC 106145</strain>
    </source>
</reference>
<dbReference type="RefSeq" id="WP_239145147.1">
    <property type="nucleotide sequence ID" value="NZ_BAAAQE010000035.1"/>
</dbReference>
<evidence type="ECO:0000313" key="2">
    <source>
        <dbReference type="Proteomes" id="UP000612282"/>
    </source>
</evidence>
<sequence length="271" mass="29648">MVEETVPAGLDTTTAHPARRYNYWLGGKDHFPADRASGDLIESVHPTVRLSALENRAFLQRAVRFLAEEARIGQFLDIGTGLPTADNTHEVAQRRMPHARIVYVDNDPMVSVHARALLTSTPEGRTRYIEADLRDPAAILTDPRLTETLDLGRPVALVLIAVLHFIEDHTEARDVVRELLAALPSGSYLAASNFTLDFTAPAKAAVARDMIARGRSDAHPRTKAQFSEYFAGLGLIGPGVVPVSEWLPEVPAHQRPSPEEIGIYGAVGRKP</sequence>
<dbReference type="InterPro" id="IPR006764">
    <property type="entry name" value="SAM_dep_MeTrfase_SAV2177_type"/>
</dbReference>
<name>A0ABQ3X7C3_9ACTN</name>
<dbReference type="Gene3D" id="3.40.50.150">
    <property type="entry name" value="Vaccinia Virus protein VP39"/>
    <property type="match status" value="1"/>
</dbReference>
<comment type="caution">
    <text evidence="1">The sequence shown here is derived from an EMBL/GenBank/DDBJ whole genome shotgun (WGS) entry which is preliminary data.</text>
</comment>
<proteinExistence type="predicted"/>
<dbReference type="SUPFAM" id="SSF53335">
    <property type="entry name" value="S-adenosyl-L-methionine-dependent methyltransferases"/>
    <property type="match status" value="1"/>
</dbReference>
<dbReference type="EMBL" id="BOMG01000040">
    <property type="protein sequence ID" value="GID54410.1"/>
    <property type="molecule type" value="Genomic_DNA"/>
</dbReference>
<accession>A0ABQ3X7C3</accession>
<dbReference type="Proteomes" id="UP000612282">
    <property type="component" value="Unassembled WGS sequence"/>
</dbReference>
<organism evidence="1 2">
    <name type="scientific">Actinoplanes couchii</name>
    <dbReference type="NCBI Taxonomy" id="403638"/>
    <lineage>
        <taxon>Bacteria</taxon>
        <taxon>Bacillati</taxon>
        <taxon>Actinomycetota</taxon>
        <taxon>Actinomycetes</taxon>
        <taxon>Micromonosporales</taxon>
        <taxon>Micromonosporaceae</taxon>
        <taxon>Actinoplanes</taxon>
    </lineage>
</organism>
<keyword evidence="2" id="KW-1185">Reference proteome</keyword>